<dbReference type="InterPro" id="IPR037936">
    <property type="entry name" value="UNC5A-D"/>
</dbReference>
<keyword evidence="1" id="KW-0393">Immunoglobulin domain</keyword>
<protein>
    <recommendedName>
        <fullName evidence="1">Netrin receptor UNC5</fullName>
    </recommendedName>
</protein>
<evidence type="ECO:0000256" key="2">
    <source>
        <dbReference type="SAM" id="MobiDB-lite"/>
    </source>
</evidence>
<reference evidence="4 5" key="1">
    <citation type="journal article" date="2017" name="PLoS Biol.">
        <title>The sea cucumber genome provides insights into morphological evolution and visceral regeneration.</title>
        <authorList>
            <person name="Zhang X."/>
            <person name="Sun L."/>
            <person name="Yuan J."/>
            <person name="Sun Y."/>
            <person name="Gao Y."/>
            <person name="Zhang L."/>
            <person name="Li S."/>
            <person name="Dai H."/>
            <person name="Hamel J.F."/>
            <person name="Liu C."/>
            <person name="Yu Y."/>
            <person name="Liu S."/>
            <person name="Lin W."/>
            <person name="Guo K."/>
            <person name="Jin S."/>
            <person name="Xu P."/>
            <person name="Storey K.B."/>
            <person name="Huan P."/>
            <person name="Zhang T."/>
            <person name="Zhou Y."/>
            <person name="Zhang J."/>
            <person name="Lin C."/>
            <person name="Li X."/>
            <person name="Xing L."/>
            <person name="Huo D."/>
            <person name="Sun M."/>
            <person name="Wang L."/>
            <person name="Mercier A."/>
            <person name="Li F."/>
            <person name="Yang H."/>
            <person name="Xiang J."/>
        </authorList>
    </citation>
    <scope>NUCLEOTIDE SEQUENCE [LARGE SCALE GENOMIC DNA]</scope>
    <source>
        <strain evidence="4">Shaxun</strain>
        <tissue evidence="4">Muscle</tissue>
    </source>
</reference>
<feature type="compositionally biased region" description="Basic and acidic residues" evidence="2">
    <location>
        <begin position="42"/>
        <end position="53"/>
    </location>
</feature>
<organism evidence="4 5">
    <name type="scientific">Stichopus japonicus</name>
    <name type="common">Sea cucumber</name>
    <dbReference type="NCBI Taxonomy" id="307972"/>
    <lineage>
        <taxon>Eukaryota</taxon>
        <taxon>Metazoa</taxon>
        <taxon>Echinodermata</taxon>
        <taxon>Eleutherozoa</taxon>
        <taxon>Echinozoa</taxon>
        <taxon>Holothuroidea</taxon>
        <taxon>Aspidochirotacea</taxon>
        <taxon>Aspidochirotida</taxon>
        <taxon>Stichopodidae</taxon>
        <taxon>Apostichopus</taxon>
    </lineage>
</organism>
<proteinExistence type="inferred from homology"/>
<feature type="region of interest" description="Disordered" evidence="2">
    <location>
        <begin position="35"/>
        <end position="57"/>
    </location>
</feature>
<dbReference type="GO" id="GO:0005886">
    <property type="term" value="C:plasma membrane"/>
    <property type="evidence" value="ECO:0007669"/>
    <property type="project" value="UniProtKB-SubCell"/>
</dbReference>
<evidence type="ECO:0000259" key="3">
    <source>
        <dbReference type="PROSITE" id="PS51145"/>
    </source>
</evidence>
<dbReference type="Gene3D" id="2.60.220.30">
    <property type="match status" value="1"/>
</dbReference>
<dbReference type="Pfam" id="PF00791">
    <property type="entry name" value="ZU5"/>
    <property type="match status" value="1"/>
</dbReference>
<gene>
    <name evidence="4" type="ORF">BSL78_02915</name>
</gene>
<keyword evidence="5" id="KW-1185">Reference proteome</keyword>
<evidence type="ECO:0000256" key="1">
    <source>
        <dbReference type="RuleBase" id="RU367033"/>
    </source>
</evidence>
<name>A0A2G8LIV6_STIJA</name>
<dbReference type="PANTHER" id="PTHR12582:SF41">
    <property type="entry name" value="UNC5C-LIKE PROTEIN"/>
    <property type="match status" value="1"/>
</dbReference>
<dbReference type="InterPro" id="IPR000906">
    <property type="entry name" value="ZU5_dom"/>
</dbReference>
<dbReference type="STRING" id="307972.A0A2G8LIV6"/>
<dbReference type="PROSITE" id="PS51145">
    <property type="entry name" value="ZU5"/>
    <property type="match status" value="1"/>
</dbReference>
<accession>A0A2G8LIV6</accession>
<evidence type="ECO:0000313" key="4">
    <source>
        <dbReference type="EMBL" id="PIK60193.1"/>
    </source>
</evidence>
<comment type="function">
    <text evidence="1">Receptor for netrin required for axon guidance. Mediates axon repulsion of neuronal growth cones in the developing nervous system upon ligand binding.</text>
</comment>
<dbReference type="EMBL" id="MRZV01000064">
    <property type="protein sequence ID" value="PIK60193.1"/>
    <property type="molecule type" value="Genomic_DNA"/>
</dbReference>
<evidence type="ECO:0000313" key="5">
    <source>
        <dbReference type="Proteomes" id="UP000230750"/>
    </source>
</evidence>
<dbReference type="GO" id="GO:0005042">
    <property type="term" value="F:netrin receptor activity"/>
    <property type="evidence" value="ECO:0007669"/>
    <property type="project" value="UniProtKB-UniRule"/>
</dbReference>
<dbReference type="Proteomes" id="UP000230750">
    <property type="component" value="Unassembled WGS sequence"/>
</dbReference>
<comment type="subcellular location">
    <subcellularLocation>
        <location evidence="1">Cell membrane</location>
        <topology evidence="1">Single-pass type I membrane protein</topology>
    </subcellularLocation>
</comment>
<dbReference type="PANTHER" id="PTHR12582">
    <property type="entry name" value="NETRIN RECEPTOR UNC5"/>
    <property type="match status" value="1"/>
</dbReference>
<feature type="region of interest" description="Disordered" evidence="2">
    <location>
        <begin position="678"/>
        <end position="721"/>
    </location>
</feature>
<comment type="similarity">
    <text evidence="1">Belongs to the unc-5 family.</text>
</comment>
<feature type="domain" description="ZU5" evidence="3">
    <location>
        <begin position="262"/>
        <end position="404"/>
    </location>
</feature>
<keyword evidence="1 4" id="KW-0675">Receptor</keyword>
<comment type="caution">
    <text evidence="4">The sequence shown here is derived from an EMBL/GenBank/DDBJ whole genome shotgun (WGS) entry which is preliminary data.</text>
</comment>
<dbReference type="OrthoDB" id="5973910at2759"/>
<sequence>MAAHASGKSFVSHRQLKKLSTRPYSAHELQFDGRSHMMTSDLRPKGSRSEHSSSVDYGSGLSNSLKMSLHESLSEGSLPRYNFSLDDSATIPFGLLYELSEVLNHLERRTLNQLALLLGLTQEQFNRLYQSTNNPAISVMTQGERFRKDLSHLQQAFEILKLDNAIALIEKHHSQIRNKIDAEISNKSVDVDVDREYDRCIISLNSSNSEQLSSSVNFENIFLDSHKNTRQGHLRVQISQTQNLLIRNLLKRTARLSVNESLCACDYIDEEGGILFIPGSSIYLRIPPGALTSGYQIQLSAFMDPAEHGCPRPDDSPRITPLVRCQPDGISFQVPVELVIPHCGVIVEPAKVPVEVYTRPHPDKEGLKPSWVRDEDASSRASLEKTSCSIFLTHFSDYDVVVRDNDCIIGKMLRVFPMINRLSGPADDLLLSLWICNNQQEVYEELIQEQTGDHGRKVLDSYRSFMLLVSNKAVNISYTNFSNQWKVVTAEETIGYHLLWHGSRGVANLRMKSNTESGGGKLSGTLRVQQEENTRGSETAFETIGTINAEYTQERLRVTEEKQRALKFNGSEIHIPPSNGNASHIHVHLPPLLQVGIQSMRCHQRHPNLSVMESVAMGCLICWTLKILFATTGKDLLWEGDSGFSSPVSFVNKCSNQKQPRRKLKLAVNFKEGEVWQRHPSSSSSTSSLSSSTPSSSSLIDFPDSPSTRPKRQRTLQAKPVKVSHKVVTPILLEKAHYCQNEKVSYTLFWNCISMAFSFDFHRAQDYRPLSRAHLCVCLFGVGCDCFLGGKHKLT</sequence>
<keyword evidence="1" id="KW-0217">Developmental protein</keyword>
<dbReference type="AlphaFoldDB" id="A0A2G8LIV6"/>
<feature type="compositionally biased region" description="Low complexity" evidence="2">
    <location>
        <begin position="680"/>
        <end position="699"/>
    </location>
</feature>